<dbReference type="InterPro" id="IPR050167">
    <property type="entry name" value="Ser_Thr_protein_kinase"/>
</dbReference>
<dbReference type="PROSITE" id="PS50011">
    <property type="entry name" value="PROTEIN_KINASE_DOM"/>
    <property type="match status" value="1"/>
</dbReference>
<gene>
    <name evidence="3" type="ORF">BLNAU_5024</name>
</gene>
<reference evidence="3 4" key="1">
    <citation type="journal article" date="2022" name="bioRxiv">
        <title>Genomics of Preaxostyla Flagellates Illuminates Evolutionary Transitions and the Path Towards Mitochondrial Loss.</title>
        <authorList>
            <person name="Novak L.V.F."/>
            <person name="Treitli S.C."/>
            <person name="Pyrih J."/>
            <person name="Halakuc P."/>
            <person name="Pipaliya S.V."/>
            <person name="Vacek V."/>
            <person name="Brzon O."/>
            <person name="Soukal P."/>
            <person name="Eme L."/>
            <person name="Dacks J.B."/>
            <person name="Karnkowska A."/>
            <person name="Elias M."/>
            <person name="Hampl V."/>
        </authorList>
    </citation>
    <scope>NUCLEOTIDE SEQUENCE [LARGE SCALE GENOMIC DNA]</scope>
    <source>
        <strain evidence="3">NAU3</strain>
        <tissue evidence="3">Gut</tissue>
    </source>
</reference>
<name>A0ABQ9Y8W1_9EUKA</name>
<proteinExistence type="predicted"/>
<feature type="domain" description="Protein kinase" evidence="2">
    <location>
        <begin position="3200"/>
        <end position="3544"/>
    </location>
</feature>
<dbReference type="Pfam" id="PF07714">
    <property type="entry name" value="PK_Tyr_Ser-Thr"/>
    <property type="match status" value="1"/>
</dbReference>
<accession>A0ABQ9Y8W1</accession>
<evidence type="ECO:0000313" key="4">
    <source>
        <dbReference type="Proteomes" id="UP001281761"/>
    </source>
</evidence>
<comment type="caution">
    <text evidence="3">The sequence shown here is derived from an EMBL/GenBank/DDBJ whole genome shotgun (WGS) entry which is preliminary data.</text>
</comment>
<evidence type="ECO:0000313" key="3">
    <source>
        <dbReference type="EMBL" id="KAK2960141.1"/>
    </source>
</evidence>
<sequence>MTLKGTTNTVILLSSQVHETVTNSSVSLESLHLNLLHDQTPQNTPPSSESAQNEVTPNTRCAVVESSALLVLGCTVTLSYSVAPFLLSTAAECQGISPSLTLIDTSISSNTVFVPPFSEMSASQPITEHATVAISSLSVSSVTLSESSGIACHLPTNTPLLTLSASITSCSFHNMSSVSSSFPTRSGACLHQLMAGNDLERVENALYGTVTAVLGHSHTFDCLNTTILECENPTRSTRTHSNAETQIKQDVVQDFTSDSGQFVTVAGITHYHFISCNITSSTQTKAFYMINIGQLEGTLKLFDCRFTINATGAHVMAVNIAGVKETPHSLLFDSCLFQYDKASTLVSADNQLSTKYSVMTTIVSSTFTSKNFNTSTRLLAIFDSQAFLQFSNSRFEHQFVTGGGSLFTHVNSVAHTRLFDCHFKNNAATGSGGLFYIEFTQFNAFRCVFEDSTSGARGGVLYSPNPVAFYLEECRFVNNKALEYDSANSSYTHFRGNDINIFANTLGLFTSETVVGCSSTSPTPRIAHYRTANANGGHPQDTLLLPDPVDVTLTKLFVEVGGSGADCTEVAPCSLFATALAKAGTLTEVLFGGGEHVESGSTITKSVRLIGKGWTTNTTLSTILTTSGMKVGTAGNLTLASLSLKPSSASTTLISHSTSDAKSWVSSVWIEGITAHTVPLFSFSQGTARFAMCTINSITLTQNAVFSLTGSASLTLRQVWFMHVTSQATTASCIYSTTSGLVDLRTSDYAYCSSKGPAGCLHISHTDQSKLILSDMLFRANTASPSISPNVSDMYLSYHPNAFSSTLRSMSAKPHALVAGKTYTFQFPGAGYHDHGIIHPNNMRFYWGIPMSQAGTVQDMVDRLLPNSRVDVRMVVGNETLTPIIVEEKEIGIYQAKFNINPILTTPSVTISTNGYVRFDTGTFYLTQGYKTTPFVVQVSSASMVIINTYMMMPATIYHPLVKSVGSLHLEGAYMEAQLAMDGCSVIETTGGKLQTCVQTFNNLSSNVDGSYLNAKNTEFTMFQVTFRNCSARNGGALYVDFSGSNSFMIYHYLNVDMFVGCSALEKGGAIFVKGTSNHLRPIQFNSSSLNHARFEGNTAQEGNDVYVEASLFEGKTPEQIPPFGGVSRSNEFRVEIEGRTDPEEKELIHFFLQTPTISVNGSVYEGALGYSGKDDDSCKWTGTHCATLKHGVQHLTQKYKNNTHFPQTIRFVWNMTYTERDVLVSDQDVTVAGTTASNAATAEIIRSIVDVDTAMSEGAFLFTIQNTARLVVTNLDIRPIEKCGLFDLKDDADSLQLDDVAIICAVGDTFEVPLIKSTSKPITIVGCQFHTSKGSSGSTMFSQPLISFSSTTSSLSISSTTFETFSISSTPLISIDTTQPITFITNTFKDVTRTPTVHLVRVASSSLKSVVLPSLWTGSFTPTQPLLDFVGRDSTLTSNHRFFESSLLFYLLRPTGSIVAGETAAHEESEHAECGTERLRCSSLNSALSSTIAHSIDAPISVAGTTLLLAALDVTTAASFSSKTGTQMVQQSATGSITMNAAAQTLSFSSLLFDLSPSSTISTLFTITAGTLALTSCSIGTDTPTELNVACTGLIDVASGTTLTLTSSTIQNLKFTHPTLGTAINLQIDSSFSSDVGTIFSSVTSNATGSLIFIHSADLDTTLKTSPFSLLKSTIQLPIDTLFTDEDKKLFVGQVGSQSPESLLYFWFPHTATETTLSVDGNGEDHPNCGLSQLPCKTLENGFASLKTTGTTLVLNKADTITTTLTAKFAAQKIQSKTTEQTVTVPSSGTLSVSSTLKLTLHTLAFSFESGTRIAPFVKVTAGSLIVEQCSFGSKLTNTVLTSALFDVKGSLTVDSVTFTRLQTSQAAGLFNLALVDADSLSFKTTRIEGCASSAAPLISLSLSSTAQQTNWNFDLSGISFLQATSNAAPSGALIFVSGSSFETQIVPSRFPQINPDTDENNFWGFDSSTNVDSSLLVYLVQPGSTVFVDGTNGKEIEHCGHFGVSCLTIEKGIARATATDSAKQIHLQDKTSLSKTISPTSLALTIAGETQKRQIPIVGGGQFVVPDGSLILHSLIFTTSVETFSNSLVTVTSAGSFFVTSCTFTSFSSASAASILTATVGASQSVQISDTTFTQCNSTGTVRSGVLDVSMVEGSDFSVTHTPNPFDTFTDILQFSWDQTMPTYRDFVGKEGSHSIPVPLSLYFLTLPPSTFISADSNDASVCGFTEYPCASLTALHDRIKETADMTITFNTDLEHSTELAFSNSVTISGNEKTMTIKETSATATNTALFSLTANTQITALFVSVPSNFKHASVFHPLSDSLSIQNCSFTQSGAGSIVGSLIQIDSGANLTLHTTFFVSISSASEKAGVIVADISESASFLLNNNTFASCSCAGQAHSIFIALENKTEVTSSSFDYEMKNLVFSTSTSNSNAEKQINVFLTGNRIDLTTKSGDWEGSYSTDSPESLWGYDTSTGMNTSLLPYLVALEGTVEVDDKGYNFEKCGHYYLYCKTLSLGITRMGSSHTINTIKVIDSIEVDSNVTLKGTNSVVGDKKASTLTFTENVLFENKVQDDVDSFLTLRTLTISIPATSSHDALFTSSSGLLKFDDCSFVAPASSELTFSLISATGGTLELSSVTAERFTLTSTPLIVSSAPVTITSSSFSSITLESDPLILSEGSISISQSNFTSINRVTGLGCVLEAQKSENGPVKVIDTSFTSYTSSNRPTWILLNDTHDTTKLSDSWEGTFNNSVHRHSVLVQLPSSSFAMSTSNSVDTTPFSLIYLFHPCTDGPITVEEGEFQEDHERCGNESAPCKTLDGGVTKTKHHHAQIKGISSLNTPLLLSGAYLEVEGRRGTGKLQLKGKGQFVNNENVDPDHLTLSLLTLDLSASTLTDEESVIVNDNGDVKLESVVVVSSLTIQPSLVCLSGGSGTVKNLTLSSLTFSSPLLALSSFQSVYLIDIKPIDTSFSSFVTAANGELLSIQNCSFAGSVDTGAESELENSETDICDWSDALISLTNTTTTIFHSSFTNLEMGAISVSGESLKLEESSFSSNFASNSSFPSFRRNIRCSSTHVNITSIVTGDGTASSPSAWINIGEDCKLHTQVFSPHSALFVPILTGNKSKVEFNKKTNLYAMTLSGQLLIPCGLSMEVFEWNDKTKTETGKTHLVDFSQVIPSSWNETQLVLSLPHTSLTPSLNTTFEWKARIAYGDDQVTDESVTVKVSAVAERKALTKQAMQWIIPVVASVAGLLLLLLIIILVCRRRKQKKEKENKQELLANQELNLAVEVKYDEDPTVHMMGDRENNNFSSVTHISTKNEALEKDVDFEEKAAPSEAFLPADMCEAIACADNTDIRMMDKRNTLYERIHKQEGNNALLRRFHIQFQIVQGLKQMGQSNNFKEVLLRLNPHNIILTGDDDVFLKLKDEDNKSHSYFRRPQSVEETTPKNNAHQRWIAPEVMNAQNQTNKPVDGTSASVFSLGLILWEMETGNVPLGEVDGVNAQRQLSTGSRPKMEGLSNDMKELIEQCLDLNPSLRPSLATIQEKLIGIGVSTGQLTSQEMGGFMQKLESKQRQVPMH</sequence>
<protein>
    <recommendedName>
        <fullName evidence="2">Protein kinase domain-containing protein</fullName>
    </recommendedName>
</protein>
<dbReference type="InterPro" id="IPR000719">
    <property type="entry name" value="Prot_kinase_dom"/>
</dbReference>
<dbReference type="Proteomes" id="UP001281761">
    <property type="component" value="Unassembled WGS sequence"/>
</dbReference>
<dbReference type="Gene3D" id="1.10.510.10">
    <property type="entry name" value="Transferase(Phosphotransferase) domain 1"/>
    <property type="match status" value="1"/>
</dbReference>
<keyword evidence="4" id="KW-1185">Reference proteome</keyword>
<evidence type="ECO:0000256" key="1">
    <source>
        <dbReference type="SAM" id="Phobius"/>
    </source>
</evidence>
<keyword evidence="1" id="KW-0812">Transmembrane</keyword>
<dbReference type="PANTHER" id="PTHR23257">
    <property type="entry name" value="SERINE-THREONINE PROTEIN KINASE"/>
    <property type="match status" value="1"/>
</dbReference>
<dbReference type="SUPFAM" id="SSF56112">
    <property type="entry name" value="Protein kinase-like (PK-like)"/>
    <property type="match status" value="1"/>
</dbReference>
<dbReference type="EMBL" id="JARBJD010000025">
    <property type="protein sequence ID" value="KAK2960141.1"/>
    <property type="molecule type" value="Genomic_DNA"/>
</dbReference>
<feature type="transmembrane region" description="Helical" evidence="1">
    <location>
        <begin position="3238"/>
        <end position="3260"/>
    </location>
</feature>
<keyword evidence="1" id="KW-1133">Transmembrane helix</keyword>
<keyword evidence="1" id="KW-0472">Membrane</keyword>
<evidence type="ECO:0000259" key="2">
    <source>
        <dbReference type="PROSITE" id="PS50011"/>
    </source>
</evidence>
<dbReference type="InterPro" id="IPR011009">
    <property type="entry name" value="Kinase-like_dom_sf"/>
</dbReference>
<organism evidence="3 4">
    <name type="scientific">Blattamonas nauphoetae</name>
    <dbReference type="NCBI Taxonomy" id="2049346"/>
    <lineage>
        <taxon>Eukaryota</taxon>
        <taxon>Metamonada</taxon>
        <taxon>Preaxostyla</taxon>
        <taxon>Oxymonadida</taxon>
        <taxon>Blattamonas</taxon>
    </lineage>
</organism>
<dbReference type="InterPro" id="IPR001245">
    <property type="entry name" value="Ser-Thr/Tyr_kinase_cat_dom"/>
</dbReference>